<reference evidence="10 11" key="1">
    <citation type="submission" date="2016-04" db="EMBL/GenBank/DDBJ databases">
        <title>Complete Genome Sequence of Halotalea alkalilenta IHB B 13600.</title>
        <authorList>
            <person name="Swarnkar M.K."/>
            <person name="Sharma A."/>
            <person name="Kaushal K."/>
            <person name="Soni R."/>
            <person name="Rana S."/>
            <person name="Singh A.K."/>
            <person name="Gulati A."/>
        </authorList>
    </citation>
    <scope>NUCLEOTIDE SEQUENCE [LARGE SCALE GENOMIC DNA]</scope>
    <source>
        <strain evidence="10 11">IHB B 13600</strain>
    </source>
</reference>
<feature type="transmembrane region" description="Helical" evidence="8">
    <location>
        <begin position="187"/>
        <end position="211"/>
    </location>
</feature>
<protein>
    <submittedName>
        <fullName evidence="10">Methionine ABC transporter permease</fullName>
    </submittedName>
</protein>
<feature type="transmembrane region" description="Helical" evidence="8">
    <location>
        <begin position="20"/>
        <end position="40"/>
    </location>
</feature>
<dbReference type="PANTHER" id="PTHR30450:SF1">
    <property type="entry name" value="D-METHIONINE TRANSPORT SYSTEM PERMEASE PROTEIN METI-RELATED"/>
    <property type="match status" value="1"/>
</dbReference>
<feature type="transmembrane region" description="Helical" evidence="8">
    <location>
        <begin position="81"/>
        <end position="105"/>
    </location>
</feature>
<evidence type="ECO:0000256" key="8">
    <source>
        <dbReference type="RuleBase" id="RU363032"/>
    </source>
</evidence>
<dbReference type="InterPro" id="IPR000515">
    <property type="entry name" value="MetI-like"/>
</dbReference>
<dbReference type="EMBL" id="CP015243">
    <property type="protein sequence ID" value="ANF57642.1"/>
    <property type="molecule type" value="Genomic_DNA"/>
</dbReference>
<dbReference type="Proteomes" id="UP000077875">
    <property type="component" value="Chromosome"/>
</dbReference>
<dbReference type="PROSITE" id="PS50928">
    <property type="entry name" value="ABC_TM1"/>
    <property type="match status" value="1"/>
</dbReference>
<keyword evidence="7 8" id="KW-0472">Membrane</keyword>
<evidence type="ECO:0000313" key="11">
    <source>
        <dbReference type="Proteomes" id="UP000077875"/>
    </source>
</evidence>
<dbReference type="STRING" id="376489.A5892_09360"/>
<evidence type="ECO:0000256" key="2">
    <source>
        <dbReference type="ARBA" id="ARBA00007069"/>
    </source>
</evidence>
<dbReference type="Gene3D" id="1.10.3720.10">
    <property type="entry name" value="MetI-like"/>
    <property type="match status" value="1"/>
</dbReference>
<organism evidence="10 11">
    <name type="scientific">Halotalea alkalilenta</name>
    <dbReference type="NCBI Taxonomy" id="376489"/>
    <lineage>
        <taxon>Bacteria</taxon>
        <taxon>Pseudomonadati</taxon>
        <taxon>Pseudomonadota</taxon>
        <taxon>Gammaproteobacteria</taxon>
        <taxon>Oceanospirillales</taxon>
        <taxon>Halomonadaceae</taxon>
        <taxon>Halotalea</taxon>
    </lineage>
</organism>
<dbReference type="Pfam" id="PF00528">
    <property type="entry name" value="BPD_transp_1"/>
    <property type="match status" value="1"/>
</dbReference>
<feature type="domain" description="ABC transmembrane type-1" evidence="9">
    <location>
        <begin position="13"/>
        <end position="207"/>
    </location>
</feature>
<dbReference type="PANTHER" id="PTHR30450">
    <property type="entry name" value="ABC TRANSPORTER PERMEASE"/>
    <property type="match status" value="1"/>
</dbReference>
<evidence type="ECO:0000256" key="4">
    <source>
        <dbReference type="ARBA" id="ARBA00022475"/>
    </source>
</evidence>
<gene>
    <name evidence="10" type="ORF">A5892_09360</name>
</gene>
<keyword evidence="4" id="KW-1003">Cell membrane</keyword>
<evidence type="ECO:0000256" key="6">
    <source>
        <dbReference type="ARBA" id="ARBA00022989"/>
    </source>
</evidence>
<comment type="similarity">
    <text evidence="2">Belongs to the binding-protein-dependent transport system permease family. CysTW subfamily.</text>
</comment>
<keyword evidence="3 8" id="KW-0813">Transport</keyword>
<evidence type="ECO:0000313" key="10">
    <source>
        <dbReference type="EMBL" id="ANF57642.1"/>
    </source>
</evidence>
<dbReference type="FunFam" id="1.10.3720.10:FF:000002">
    <property type="entry name" value="D-methionine ABC transporter permease MetI"/>
    <property type="match status" value="1"/>
</dbReference>
<keyword evidence="11" id="KW-1185">Reference proteome</keyword>
<dbReference type="RefSeq" id="WP_064122571.1">
    <property type="nucleotide sequence ID" value="NZ_CP015243.1"/>
</dbReference>
<dbReference type="InterPro" id="IPR051322">
    <property type="entry name" value="AA_ABC_Transporter_Permease"/>
</dbReference>
<dbReference type="GO" id="GO:0048473">
    <property type="term" value="P:D-methionine transmembrane transport"/>
    <property type="evidence" value="ECO:0007669"/>
    <property type="project" value="TreeGrafter"/>
</dbReference>
<dbReference type="NCBIfam" id="NF008049">
    <property type="entry name" value="PRK10782.1"/>
    <property type="match status" value="1"/>
</dbReference>
<comment type="subcellular location">
    <subcellularLocation>
        <location evidence="1 8">Cell membrane</location>
        <topology evidence="1 8">Multi-pass membrane protein</topology>
    </subcellularLocation>
</comment>
<dbReference type="AlphaFoldDB" id="A0A172YEY4"/>
<evidence type="ECO:0000256" key="3">
    <source>
        <dbReference type="ARBA" id="ARBA00022448"/>
    </source>
</evidence>
<sequence>MSEAMLERLWQATLDTLVMVAVSGVISILLGLLLGVALYVTRPDRFLARPLLHGLLGIIVNIGRSIPFIILMVAIVPFTRLLVGSSIGINAAIVPLTVAAIPFVARLVEGSLNEVSPGLIEAAQSMGATAPQIILKVLLPEARGGLITAATITLITLIGYSAMAGAVGAGGLGAIGINYGYNRYDSAVMISTVTIMVVLVQLIQMIGDYLVRKAQHK</sequence>
<feature type="transmembrane region" description="Helical" evidence="8">
    <location>
        <begin position="146"/>
        <end position="175"/>
    </location>
</feature>
<evidence type="ECO:0000259" key="9">
    <source>
        <dbReference type="PROSITE" id="PS50928"/>
    </source>
</evidence>
<evidence type="ECO:0000256" key="1">
    <source>
        <dbReference type="ARBA" id="ARBA00004651"/>
    </source>
</evidence>
<keyword evidence="5 8" id="KW-0812">Transmembrane</keyword>
<proteinExistence type="inferred from homology"/>
<name>A0A172YEY4_9GAMM</name>
<dbReference type="GO" id="GO:0005886">
    <property type="term" value="C:plasma membrane"/>
    <property type="evidence" value="ECO:0007669"/>
    <property type="project" value="UniProtKB-SubCell"/>
</dbReference>
<feature type="transmembrane region" description="Helical" evidence="8">
    <location>
        <begin position="52"/>
        <end position="75"/>
    </location>
</feature>
<dbReference type="SUPFAM" id="SSF161098">
    <property type="entry name" value="MetI-like"/>
    <property type="match status" value="1"/>
</dbReference>
<keyword evidence="6 8" id="KW-1133">Transmembrane helix</keyword>
<evidence type="ECO:0000256" key="5">
    <source>
        <dbReference type="ARBA" id="ARBA00022692"/>
    </source>
</evidence>
<dbReference type="KEGG" id="haa:A5892_09360"/>
<evidence type="ECO:0000256" key="7">
    <source>
        <dbReference type="ARBA" id="ARBA00023136"/>
    </source>
</evidence>
<accession>A0A172YEY4</accession>
<dbReference type="InterPro" id="IPR035906">
    <property type="entry name" value="MetI-like_sf"/>
</dbReference>
<dbReference type="CDD" id="cd06261">
    <property type="entry name" value="TM_PBP2"/>
    <property type="match status" value="1"/>
</dbReference>